<dbReference type="GO" id="GO:0006260">
    <property type="term" value="P:DNA replication"/>
    <property type="evidence" value="ECO:0007669"/>
    <property type="project" value="UniProtKB-UniRule"/>
</dbReference>
<sequence>MWFSQTYWLNYKNLKPVRISWHKGLNVVVGPNASGKTNTLEALSMLCGWGQVQRGKLRDLVNWDSPGQARLYSQFNGEENISVVVSIQDKRTISVAGKQCSASTLRLHVPCLSFWSDDVRLIEGSPAIRRNFLNHLCATIVPLYARRLYDYRKLLRHKNYILRAGRYDDAVIKAMAPVAAWLWSYRRSIVDLLKVGLKEVSSHLVEFDFEVDIEEGNKDYYEDPLEAFYKSLAFFKKEEIARKVSLVGPHRDDLRITVKGRPAFQALSRGQRRKLAVAFMMASAKVVEYKLKRSPIILLDEVTAELDREGKEQLIKALFESNWQVITATADEQLGYIEDFPAKVWHICRGGLSA</sequence>
<keyword evidence="9" id="KW-0742">SOS response</keyword>
<dbReference type="EMBL" id="ACJX03000001">
    <property type="protein sequence ID" value="KRT35315.1"/>
    <property type="molecule type" value="Genomic_DNA"/>
</dbReference>
<dbReference type="GO" id="GO:0006302">
    <property type="term" value="P:double-strand break repair"/>
    <property type="evidence" value="ECO:0007669"/>
    <property type="project" value="TreeGrafter"/>
</dbReference>
<evidence type="ECO:0000256" key="6">
    <source>
        <dbReference type="ARBA" id="ARBA00022741"/>
    </source>
</evidence>
<evidence type="ECO:0000256" key="7">
    <source>
        <dbReference type="ARBA" id="ARBA00022840"/>
    </source>
</evidence>
<dbReference type="InterPro" id="IPR018078">
    <property type="entry name" value="DNA-binding_RecF_CS"/>
</dbReference>
<keyword evidence="9" id="KW-0234">DNA repair</keyword>
<comment type="function">
    <text evidence="9">The RecF protein is involved in DNA metabolism; it is required for DNA replication and normal SOS inducibility. RecF binds preferentially to single-stranded, linear DNA. It also seems to bind ATP.</text>
</comment>
<dbReference type="RefSeq" id="WP_009202049.1">
    <property type="nucleotide sequence ID" value="NZ_ACJX03000001.1"/>
</dbReference>
<evidence type="ECO:0000256" key="4">
    <source>
        <dbReference type="ARBA" id="ARBA00022490"/>
    </source>
</evidence>
<gene>
    <name evidence="9" type="primary">recF</name>
    <name evidence="11" type="ORF">HMPREF1705_04586</name>
</gene>
<feature type="domain" description="RecF/RecN/SMC N-terminal" evidence="10">
    <location>
        <begin position="10"/>
        <end position="333"/>
    </location>
</feature>
<dbReference type="HAMAP" id="MF_00365">
    <property type="entry name" value="RecF"/>
    <property type="match status" value="1"/>
</dbReference>
<name>A0A0T5XAB7_9BACT</name>
<evidence type="ECO:0000313" key="12">
    <source>
        <dbReference type="Proteomes" id="UP000005273"/>
    </source>
</evidence>
<keyword evidence="6 9" id="KW-0547">Nucleotide-binding</keyword>
<dbReference type="Proteomes" id="UP000005273">
    <property type="component" value="Unassembled WGS sequence"/>
</dbReference>
<evidence type="ECO:0000256" key="5">
    <source>
        <dbReference type="ARBA" id="ARBA00022705"/>
    </source>
</evidence>
<dbReference type="eggNOG" id="COG1195">
    <property type="taxonomic scope" value="Bacteria"/>
</dbReference>
<dbReference type="AlphaFoldDB" id="A0A0T5XAB7"/>
<protein>
    <recommendedName>
        <fullName evidence="3 9">DNA replication and repair protein RecF</fullName>
    </recommendedName>
</protein>
<evidence type="ECO:0000256" key="1">
    <source>
        <dbReference type="ARBA" id="ARBA00004496"/>
    </source>
</evidence>
<dbReference type="Gene3D" id="3.40.50.300">
    <property type="entry name" value="P-loop containing nucleotide triphosphate hydrolases"/>
    <property type="match status" value="1"/>
</dbReference>
<dbReference type="GO" id="GO:0000731">
    <property type="term" value="P:DNA synthesis involved in DNA repair"/>
    <property type="evidence" value="ECO:0007669"/>
    <property type="project" value="TreeGrafter"/>
</dbReference>
<dbReference type="InterPro" id="IPR027417">
    <property type="entry name" value="P-loop_NTPase"/>
</dbReference>
<evidence type="ECO:0000256" key="2">
    <source>
        <dbReference type="ARBA" id="ARBA00008016"/>
    </source>
</evidence>
<dbReference type="GO" id="GO:0005524">
    <property type="term" value="F:ATP binding"/>
    <property type="evidence" value="ECO:0007669"/>
    <property type="project" value="UniProtKB-UniRule"/>
</dbReference>
<feature type="binding site" evidence="9">
    <location>
        <begin position="30"/>
        <end position="37"/>
    </location>
    <ligand>
        <name>ATP</name>
        <dbReference type="ChEBI" id="CHEBI:30616"/>
    </ligand>
</feature>
<dbReference type="GO" id="GO:0005737">
    <property type="term" value="C:cytoplasm"/>
    <property type="evidence" value="ECO:0007669"/>
    <property type="project" value="UniProtKB-SubCell"/>
</dbReference>
<comment type="similarity">
    <text evidence="2 9">Belongs to the RecF family.</text>
</comment>
<dbReference type="InterPro" id="IPR003395">
    <property type="entry name" value="RecF/RecN/SMC_N"/>
</dbReference>
<comment type="subcellular location">
    <subcellularLocation>
        <location evidence="1 9">Cytoplasm</location>
    </subcellularLocation>
</comment>
<keyword evidence="12" id="KW-1185">Reference proteome</keyword>
<dbReference type="STRING" id="592015.HMPREF1705_04586"/>
<dbReference type="PANTHER" id="PTHR32182">
    <property type="entry name" value="DNA REPLICATION AND REPAIR PROTEIN RECF"/>
    <property type="match status" value="1"/>
</dbReference>
<reference evidence="12" key="1">
    <citation type="submission" date="2012-09" db="EMBL/GenBank/DDBJ databases">
        <authorList>
            <person name="Weinstock G."/>
            <person name="Sodergren E."/>
            <person name="Clifton S."/>
            <person name="Fulton L."/>
            <person name="Fulton B."/>
            <person name="Courtney L."/>
            <person name="Fronick C."/>
            <person name="Harrison M."/>
            <person name="Strong C."/>
            <person name="Farmer C."/>
            <person name="Delehaunty K."/>
            <person name="Markovic C."/>
            <person name="Hall O."/>
            <person name="Minx P."/>
            <person name="Tomlinson C."/>
            <person name="Mitreva M."/>
            <person name="Nelson J."/>
            <person name="Hou S."/>
            <person name="Wollam A."/>
            <person name="Pepin K.H."/>
            <person name="Johnson M."/>
            <person name="Bhonagiri V."/>
            <person name="Nash W.E."/>
            <person name="Suruliraj S."/>
            <person name="Warren W."/>
            <person name="Chinwalla A."/>
            <person name="Mardis E.R."/>
            <person name="Wilson R.K."/>
        </authorList>
    </citation>
    <scope>NUCLEOTIDE SEQUENCE [LARGE SCALE GENOMIC DNA]</scope>
    <source>
        <strain evidence="12">OS1</strain>
    </source>
</reference>
<accession>A0A0T5XAB7</accession>
<evidence type="ECO:0000259" key="10">
    <source>
        <dbReference type="Pfam" id="PF02463"/>
    </source>
</evidence>
<evidence type="ECO:0000256" key="9">
    <source>
        <dbReference type="HAMAP-Rule" id="MF_00365"/>
    </source>
</evidence>
<keyword evidence="8 9" id="KW-0238">DNA-binding</keyword>
<dbReference type="NCBIfam" id="TIGR00611">
    <property type="entry name" value="recf"/>
    <property type="match status" value="1"/>
</dbReference>
<dbReference type="InterPro" id="IPR001238">
    <property type="entry name" value="DNA-binding_RecF"/>
</dbReference>
<dbReference type="PANTHER" id="PTHR32182:SF0">
    <property type="entry name" value="DNA REPLICATION AND REPAIR PROTEIN RECF"/>
    <property type="match status" value="1"/>
</dbReference>
<keyword evidence="7 9" id="KW-0067">ATP-binding</keyword>
<keyword evidence="4 9" id="KW-0963">Cytoplasm</keyword>
<dbReference type="GO" id="GO:0009432">
    <property type="term" value="P:SOS response"/>
    <property type="evidence" value="ECO:0007669"/>
    <property type="project" value="UniProtKB-UniRule"/>
</dbReference>
<dbReference type="Pfam" id="PF02463">
    <property type="entry name" value="SMC_N"/>
    <property type="match status" value="1"/>
</dbReference>
<keyword evidence="9" id="KW-0227">DNA damage</keyword>
<comment type="caution">
    <text evidence="11">The sequence shown here is derived from an EMBL/GenBank/DDBJ whole genome shotgun (WGS) entry which is preliminary data.</text>
</comment>
<dbReference type="PROSITE" id="PS00617">
    <property type="entry name" value="RECF_1"/>
    <property type="match status" value="1"/>
</dbReference>
<dbReference type="OrthoDB" id="9803889at2"/>
<keyword evidence="5 9" id="KW-0235">DNA replication</keyword>
<dbReference type="InterPro" id="IPR042174">
    <property type="entry name" value="RecF_2"/>
</dbReference>
<evidence type="ECO:0000256" key="8">
    <source>
        <dbReference type="ARBA" id="ARBA00023125"/>
    </source>
</evidence>
<dbReference type="SUPFAM" id="SSF52540">
    <property type="entry name" value="P-loop containing nucleoside triphosphate hydrolases"/>
    <property type="match status" value="1"/>
</dbReference>
<dbReference type="GO" id="GO:0003697">
    <property type="term" value="F:single-stranded DNA binding"/>
    <property type="evidence" value="ECO:0007669"/>
    <property type="project" value="UniProtKB-UniRule"/>
</dbReference>
<organism evidence="11 12">
    <name type="scientific">Acetomicrobium hydrogeniformans ATCC BAA-1850</name>
    <dbReference type="NCBI Taxonomy" id="592015"/>
    <lineage>
        <taxon>Bacteria</taxon>
        <taxon>Thermotogati</taxon>
        <taxon>Synergistota</taxon>
        <taxon>Synergistia</taxon>
        <taxon>Synergistales</taxon>
        <taxon>Acetomicrobiaceae</taxon>
        <taxon>Acetomicrobium</taxon>
    </lineage>
</organism>
<evidence type="ECO:0000256" key="3">
    <source>
        <dbReference type="ARBA" id="ARBA00020170"/>
    </source>
</evidence>
<dbReference type="Gene3D" id="1.20.1050.90">
    <property type="entry name" value="RecF/RecN/SMC, N-terminal domain"/>
    <property type="match status" value="1"/>
</dbReference>
<proteinExistence type="inferred from homology"/>
<evidence type="ECO:0000313" key="11">
    <source>
        <dbReference type="EMBL" id="KRT35315.1"/>
    </source>
</evidence>